<dbReference type="InterPro" id="IPR011006">
    <property type="entry name" value="CheY-like_superfamily"/>
</dbReference>
<dbReference type="PANTHER" id="PTHR43719:SF51">
    <property type="entry name" value="HISTIDINE KINASE 4"/>
    <property type="match status" value="1"/>
</dbReference>
<feature type="domain" description="CHASE" evidence="16">
    <location>
        <begin position="107"/>
        <end position="387"/>
    </location>
</feature>
<dbReference type="InterPro" id="IPR003594">
    <property type="entry name" value="HATPase_dom"/>
</dbReference>
<dbReference type="SMART" id="SM00387">
    <property type="entry name" value="HATPase_c"/>
    <property type="match status" value="1"/>
</dbReference>
<dbReference type="InterPro" id="IPR005467">
    <property type="entry name" value="His_kinase_dom"/>
</dbReference>
<dbReference type="GO" id="GO:0009884">
    <property type="term" value="F:cytokinin receptor activity"/>
    <property type="evidence" value="ECO:0007669"/>
    <property type="project" value="UniProtKB-ARBA"/>
</dbReference>
<dbReference type="Gene3D" id="6.10.250.1190">
    <property type="match status" value="1"/>
</dbReference>
<dbReference type="InterPro" id="IPR003661">
    <property type="entry name" value="HisK_dim/P_dom"/>
</dbReference>
<dbReference type="GO" id="GO:0043424">
    <property type="term" value="F:protein histidine kinase binding"/>
    <property type="evidence" value="ECO:0007669"/>
    <property type="project" value="UniProtKB-ARBA"/>
</dbReference>
<dbReference type="SUPFAM" id="SSF55874">
    <property type="entry name" value="ATPase domain of HSP90 chaperone/DNA topoisomerase II/histidine kinase"/>
    <property type="match status" value="1"/>
</dbReference>
<keyword evidence="9 13" id="KW-1133">Transmembrane helix</keyword>
<dbReference type="GO" id="GO:0034757">
    <property type="term" value="P:negative regulation of iron ion transport"/>
    <property type="evidence" value="ECO:0007669"/>
    <property type="project" value="UniProtKB-ARBA"/>
</dbReference>
<dbReference type="PANTHER" id="PTHR43719">
    <property type="entry name" value="TWO-COMPONENT HISTIDINE KINASE"/>
    <property type="match status" value="1"/>
</dbReference>
<dbReference type="InterPro" id="IPR004358">
    <property type="entry name" value="Sig_transdc_His_kin-like_C"/>
</dbReference>
<dbReference type="SMART" id="SM00448">
    <property type="entry name" value="REC"/>
    <property type="match status" value="1"/>
</dbReference>
<evidence type="ECO:0000256" key="7">
    <source>
        <dbReference type="ARBA" id="ARBA00022777"/>
    </source>
</evidence>
<feature type="transmembrane region" description="Helical" evidence="13">
    <location>
        <begin position="396"/>
        <end position="419"/>
    </location>
</feature>
<dbReference type="PRINTS" id="PR00344">
    <property type="entry name" value="BCTRLSENSOR"/>
</dbReference>
<keyword evidence="5" id="KW-0808">Transferase</keyword>
<evidence type="ECO:0000256" key="5">
    <source>
        <dbReference type="ARBA" id="ARBA00022679"/>
    </source>
</evidence>
<evidence type="ECO:0000256" key="3">
    <source>
        <dbReference type="ARBA" id="ARBA00012438"/>
    </source>
</evidence>
<evidence type="ECO:0000256" key="4">
    <source>
        <dbReference type="ARBA" id="ARBA00022553"/>
    </source>
</evidence>
<dbReference type="SUPFAM" id="SSF47384">
    <property type="entry name" value="Homodimeric domain of signal transducing histidine kinase"/>
    <property type="match status" value="1"/>
</dbReference>
<dbReference type="SMART" id="SM00388">
    <property type="entry name" value="HisKA"/>
    <property type="match status" value="1"/>
</dbReference>
<dbReference type="GO" id="GO:0010087">
    <property type="term" value="P:phloem or xylem histogenesis"/>
    <property type="evidence" value="ECO:0007669"/>
    <property type="project" value="UniProtKB-ARBA"/>
</dbReference>
<dbReference type="CDD" id="cd16922">
    <property type="entry name" value="HATPase_EvgS-ArcB-TorS-like"/>
    <property type="match status" value="1"/>
</dbReference>
<evidence type="ECO:0000256" key="9">
    <source>
        <dbReference type="ARBA" id="ARBA00022989"/>
    </source>
</evidence>
<dbReference type="GO" id="GO:0005789">
    <property type="term" value="C:endoplasmic reticulum membrane"/>
    <property type="evidence" value="ECO:0007669"/>
    <property type="project" value="UniProtKB-SubCell"/>
</dbReference>
<dbReference type="InterPro" id="IPR036890">
    <property type="entry name" value="HATPase_C_sf"/>
</dbReference>
<feature type="modified residue" description="4-aspartylphosphate" evidence="12">
    <location>
        <position position="928"/>
    </location>
</feature>
<dbReference type="Gene3D" id="3.40.50.2300">
    <property type="match status" value="1"/>
</dbReference>
<evidence type="ECO:0000256" key="8">
    <source>
        <dbReference type="ARBA" id="ARBA00022824"/>
    </source>
</evidence>
<feature type="domain" description="Response regulatory" evidence="15">
    <location>
        <begin position="878"/>
        <end position="1014"/>
    </location>
</feature>
<dbReference type="SMART" id="SM01079">
    <property type="entry name" value="CHASE"/>
    <property type="match status" value="1"/>
</dbReference>
<dbReference type="FunFam" id="3.40.50.2300:FF:000137">
    <property type="entry name" value="Histidine kinase 3"/>
    <property type="match status" value="1"/>
</dbReference>
<keyword evidence="11" id="KW-0675">Receptor</keyword>
<dbReference type="Pfam" id="PF24896">
    <property type="entry name" value="Receiver_CRE1"/>
    <property type="match status" value="1"/>
</dbReference>
<evidence type="ECO:0000256" key="13">
    <source>
        <dbReference type="SAM" id="Phobius"/>
    </source>
</evidence>
<dbReference type="GO" id="GO:0070417">
    <property type="term" value="P:cellular response to cold"/>
    <property type="evidence" value="ECO:0007669"/>
    <property type="project" value="UniProtKB-ARBA"/>
</dbReference>
<dbReference type="SUPFAM" id="SSF52172">
    <property type="entry name" value="CheY-like"/>
    <property type="match status" value="1"/>
</dbReference>
<dbReference type="InterPro" id="IPR006189">
    <property type="entry name" value="CHASE_dom"/>
</dbReference>
<keyword evidence="8" id="KW-0256">Endoplasmic reticulum</keyword>
<dbReference type="CDD" id="cd00082">
    <property type="entry name" value="HisKA"/>
    <property type="match status" value="1"/>
</dbReference>
<keyword evidence="7" id="KW-0418">Kinase</keyword>
<organism evidence="17">
    <name type="scientific">Cucumis melo</name>
    <name type="common">Muskmelon</name>
    <dbReference type="NCBI Taxonomy" id="3656"/>
    <lineage>
        <taxon>Eukaryota</taxon>
        <taxon>Viridiplantae</taxon>
        <taxon>Streptophyta</taxon>
        <taxon>Embryophyta</taxon>
        <taxon>Tracheophyta</taxon>
        <taxon>Spermatophyta</taxon>
        <taxon>Magnoliopsida</taxon>
        <taxon>eudicotyledons</taxon>
        <taxon>Gunneridae</taxon>
        <taxon>Pentapetalae</taxon>
        <taxon>rosids</taxon>
        <taxon>fabids</taxon>
        <taxon>Cucurbitales</taxon>
        <taxon>Cucurbitaceae</taxon>
        <taxon>Benincaseae</taxon>
        <taxon>Cucumis</taxon>
    </lineage>
</organism>
<evidence type="ECO:0000256" key="12">
    <source>
        <dbReference type="PROSITE-ProRule" id="PRU00169"/>
    </source>
</evidence>
<evidence type="ECO:0000256" key="1">
    <source>
        <dbReference type="ARBA" id="ARBA00000085"/>
    </source>
</evidence>
<dbReference type="FunFam" id="3.30.450.350:FF:000001">
    <property type="entry name" value="Histidine kinase 4"/>
    <property type="match status" value="1"/>
</dbReference>
<accession>A0A9I9DKA4</accession>
<dbReference type="InterPro" id="IPR001789">
    <property type="entry name" value="Sig_transdc_resp-reg_receiver"/>
</dbReference>
<dbReference type="Gene3D" id="3.30.565.10">
    <property type="entry name" value="Histidine kinase-like ATPase, C-terminal domain"/>
    <property type="match status" value="1"/>
</dbReference>
<dbReference type="Gene3D" id="1.10.287.130">
    <property type="match status" value="1"/>
</dbReference>
<dbReference type="Gene3D" id="3.30.450.350">
    <property type="entry name" value="CHASE domain"/>
    <property type="match status" value="1"/>
</dbReference>
<dbReference type="EnsemblPlants" id="MELO3C020055.2.1">
    <property type="protein sequence ID" value="MELO3C020055.2.1"/>
    <property type="gene ID" value="MELO3C020055.2"/>
</dbReference>
<dbReference type="InterPro" id="IPR056839">
    <property type="entry name" value="Receiver_AHK4/CRE1_1st"/>
</dbReference>
<evidence type="ECO:0000256" key="6">
    <source>
        <dbReference type="ARBA" id="ARBA00022692"/>
    </source>
</evidence>
<dbReference type="PROSITE" id="PS50110">
    <property type="entry name" value="RESPONSE_REGULATORY"/>
    <property type="match status" value="1"/>
</dbReference>
<dbReference type="GO" id="GO:0009909">
    <property type="term" value="P:regulation of flower development"/>
    <property type="evidence" value="ECO:0007669"/>
    <property type="project" value="UniProtKB-ARBA"/>
</dbReference>
<dbReference type="PROSITE" id="PS50109">
    <property type="entry name" value="HIS_KIN"/>
    <property type="match status" value="1"/>
</dbReference>
<dbReference type="GO" id="GO:0009651">
    <property type="term" value="P:response to salt stress"/>
    <property type="evidence" value="ECO:0007669"/>
    <property type="project" value="UniProtKB-ARBA"/>
</dbReference>
<comment type="catalytic activity">
    <reaction evidence="1">
        <text>ATP + protein L-histidine = ADP + protein N-phospho-L-histidine.</text>
        <dbReference type="EC" id="2.7.13.3"/>
    </reaction>
</comment>
<dbReference type="GO" id="GO:0010029">
    <property type="term" value="P:regulation of seed germination"/>
    <property type="evidence" value="ECO:0007669"/>
    <property type="project" value="UniProtKB-ARBA"/>
</dbReference>
<proteinExistence type="predicted"/>
<dbReference type="Gramene" id="MELO3C020055.2.1">
    <property type="protein sequence ID" value="MELO3C020055.2.1"/>
    <property type="gene ID" value="MELO3C020055.2"/>
</dbReference>
<keyword evidence="10 13" id="KW-0472">Membrane</keyword>
<evidence type="ECO:0000256" key="2">
    <source>
        <dbReference type="ARBA" id="ARBA00004477"/>
    </source>
</evidence>
<evidence type="ECO:0000313" key="17">
    <source>
        <dbReference type="EnsemblPlants" id="MELO3C020055.2.1"/>
    </source>
</evidence>
<feature type="transmembrane region" description="Helical" evidence="13">
    <location>
        <begin position="40"/>
        <end position="58"/>
    </location>
</feature>
<comment type="subcellular location">
    <subcellularLocation>
        <location evidence="2">Endoplasmic reticulum membrane</location>
        <topology evidence="2">Multi-pass membrane protein</topology>
    </subcellularLocation>
</comment>
<dbReference type="GO" id="GO:0048509">
    <property type="term" value="P:regulation of meristem development"/>
    <property type="evidence" value="ECO:0007669"/>
    <property type="project" value="UniProtKB-ARBA"/>
</dbReference>
<reference evidence="17" key="1">
    <citation type="submission" date="2023-03" db="UniProtKB">
        <authorList>
            <consortium name="EnsemblPlants"/>
        </authorList>
    </citation>
    <scope>IDENTIFICATION</scope>
</reference>
<dbReference type="InterPro" id="IPR050956">
    <property type="entry name" value="2C_system_His_kinase"/>
</dbReference>
<dbReference type="FunFam" id="1.10.287.130:FF:000015">
    <property type="entry name" value="Histidine kinase 4"/>
    <property type="match status" value="1"/>
</dbReference>
<dbReference type="GO" id="GO:0000155">
    <property type="term" value="F:phosphorelay sensor kinase activity"/>
    <property type="evidence" value="ECO:0007669"/>
    <property type="project" value="InterPro"/>
</dbReference>
<evidence type="ECO:0000259" key="14">
    <source>
        <dbReference type="PROSITE" id="PS50109"/>
    </source>
</evidence>
<protein>
    <recommendedName>
        <fullName evidence="3">histidine kinase</fullName>
        <ecNumber evidence="3">2.7.13.3</ecNumber>
    </recommendedName>
</protein>
<keyword evidence="6 13" id="KW-0812">Transmembrane</keyword>
<dbReference type="InterPro" id="IPR036097">
    <property type="entry name" value="HisK_dim/P_sf"/>
</dbReference>
<feature type="domain" description="Histidine kinase" evidence="14">
    <location>
        <begin position="455"/>
        <end position="743"/>
    </location>
</feature>
<dbReference type="PROSITE" id="PS50839">
    <property type="entry name" value="CHASE"/>
    <property type="match status" value="1"/>
</dbReference>
<evidence type="ECO:0000259" key="15">
    <source>
        <dbReference type="PROSITE" id="PS50110"/>
    </source>
</evidence>
<dbReference type="GO" id="GO:0005634">
    <property type="term" value="C:nucleus"/>
    <property type="evidence" value="ECO:0007669"/>
    <property type="project" value="TreeGrafter"/>
</dbReference>
<dbReference type="GO" id="GO:0071215">
    <property type="term" value="P:cellular response to abscisic acid stimulus"/>
    <property type="evidence" value="ECO:0007669"/>
    <property type="project" value="UniProtKB-ARBA"/>
</dbReference>
<dbReference type="EC" id="2.7.13.3" evidence="3"/>
<name>A0A9I9DKA4_CUCME</name>
<dbReference type="Pfam" id="PF00512">
    <property type="entry name" value="HisKA"/>
    <property type="match status" value="1"/>
</dbReference>
<dbReference type="Pfam" id="PF03924">
    <property type="entry name" value="CHASE"/>
    <property type="match status" value="1"/>
</dbReference>
<dbReference type="AlphaFoldDB" id="A0A9I9DKA4"/>
<dbReference type="GO" id="GO:0010271">
    <property type="term" value="P:regulation of chlorophyll catabolic process"/>
    <property type="evidence" value="ECO:0007669"/>
    <property type="project" value="UniProtKB-ARBA"/>
</dbReference>
<dbReference type="Pfam" id="PF00072">
    <property type="entry name" value="Response_reg"/>
    <property type="match status" value="1"/>
</dbReference>
<dbReference type="GO" id="GO:0009414">
    <property type="term" value="P:response to water deprivation"/>
    <property type="evidence" value="ECO:0007669"/>
    <property type="project" value="UniProtKB-ARBA"/>
</dbReference>
<dbReference type="InterPro" id="IPR042240">
    <property type="entry name" value="CHASE_sf"/>
</dbReference>
<dbReference type="GO" id="GO:0080117">
    <property type="term" value="P:secondary growth"/>
    <property type="evidence" value="ECO:0007669"/>
    <property type="project" value="UniProtKB-ARBA"/>
</dbReference>
<evidence type="ECO:0000259" key="16">
    <source>
        <dbReference type="PROSITE" id="PS50839"/>
    </source>
</evidence>
<dbReference type="CDD" id="cd17546">
    <property type="entry name" value="REC_hyHK_CKI1_RcsC-like"/>
    <property type="match status" value="1"/>
</dbReference>
<sequence length="1022" mass="114032">MSMKMQQSHHSVAVRFNEQIGSKKGSTFIQAKRAWLPKFLLLWVLLVAFISMLIYKGMDADNKVRRKEVLGSMCDQRARMLQDQFSVSVNHVHALAILISTFHYSKNVSAIDQETFAEYTARTAFERPLLSGVAFAQRVVHFEREKFEKQHGWTIKTMEREPSPIKDEYAPVIFSQETVSYIESLDMMSGEEDRENILRSRETGKAVLTSPFRLLGSHHLGVVLTIPVYKTKLPLNPTMDERTRATAGLNQSFKQAVSFVMKTKEETLRHLSSNIVNEVVAKFWLNLHLYASVLNLYDKAKDNSQKYVYFLDQGHSYLGGAFDVESLVENLLGQLAGNQAILVNVYDITNYSDPLVMYGHQYEDGDMSLLHESKLDFGDPFRKHQMICRYHQKAPTLWTALTTAFLFFVIGLLVGYILYGAATHIVKVEDDFHEMQELKVRAEAADIAKSQFLATVSHEIRTPMNGILGMLALLLDTELSSTQRDYAQTAQACGKALIALINEVLDRAKIEAGKLELEAVPFDLRLILDDVLSLFSEKSRHKGVELAVFISDKVPEIVMGDPGRFRQVITNLVGNSVKFTEQGHIFVKVQLAEQSMVSTNIKSETHMNGNLEDGASHNKHQFETLSGFEAADNQNSWDTFKHLANEEFQPNGSSNLMATNESSDIVTVMISVEDTGIGIPLSAQGRVFMRFMQADSSTSRNYGGTGIGLDISKCLVELMGGQINFVSRPQVGSTFSFTAVFGRCEKKATVNIKKSNLEELPSAFRGLKAVVVDGKPVRAAVTKYHLKRLGILVEVASSVKMAAALWGKNGSVRSSMSTVEIDKAKEMGFSDTVIMKPLRASMIGACLQQVLGSGKKRQLGKDMANGSNFLKGLLCGKKILVVDDNKVNRRVAAGALKKFGADVECVESGKAALALLQLPHTFDACFMDIQMPEMDGFEATRRIRMMESKENEVLIRESNGKENARKDEWHVPILAMTADVIHATYDECLKCGMDGYVSKPFEEENLYQAVAKFFNTKPITDS</sequence>
<keyword evidence="4 12" id="KW-0597">Phosphoprotein</keyword>
<evidence type="ECO:0000256" key="11">
    <source>
        <dbReference type="ARBA" id="ARBA00023170"/>
    </source>
</evidence>
<dbReference type="Pfam" id="PF02518">
    <property type="entry name" value="HATPase_c"/>
    <property type="match status" value="1"/>
</dbReference>
<evidence type="ECO:0000256" key="10">
    <source>
        <dbReference type="ARBA" id="ARBA00023136"/>
    </source>
</evidence>